<proteinExistence type="predicted"/>
<sequence>MEQPSVVEHVDQHDHHGHAQAAAFAREYEQALLQDDGPLKDDKFKLAVQSLFVCECGKHIVNANEYNIARHKSSKRHAEALSNSDSEFFICECGKRLLRSQKENEDNMAQHRASRKHIQAMAKKQKLVHTDLCLPGRPDDTVWSSTLQSLRSHVFSLELIKEAEDELMRGLSSLEQEYQRTSSLLMTVEKSQHVGPPSMLMIMAVVSWVDGRKRTKKPKSCRVRTWRSRRPWRQCSKRGTKR</sequence>
<dbReference type="GeneID" id="20807985"/>
<dbReference type="OrthoDB" id="64025at2759"/>
<name>W4GQ80_APHAT</name>
<dbReference type="RefSeq" id="XP_009829339.1">
    <property type="nucleotide sequence ID" value="XM_009831037.1"/>
</dbReference>
<protein>
    <submittedName>
        <fullName evidence="1">Uncharacterized protein</fullName>
    </submittedName>
</protein>
<dbReference type="EMBL" id="KI913124">
    <property type="protein sequence ID" value="ETV81481.1"/>
    <property type="molecule type" value="Genomic_DNA"/>
</dbReference>
<reference evidence="1" key="1">
    <citation type="submission" date="2013-12" db="EMBL/GenBank/DDBJ databases">
        <title>The Genome Sequence of Aphanomyces astaci APO3.</title>
        <authorList>
            <consortium name="The Broad Institute Genomics Platform"/>
            <person name="Russ C."/>
            <person name="Tyler B."/>
            <person name="van West P."/>
            <person name="Dieguez-Uribeondo J."/>
            <person name="Young S.K."/>
            <person name="Zeng Q."/>
            <person name="Gargeya S."/>
            <person name="Fitzgerald M."/>
            <person name="Abouelleil A."/>
            <person name="Alvarado L."/>
            <person name="Chapman S.B."/>
            <person name="Gainer-Dewar J."/>
            <person name="Goldberg J."/>
            <person name="Griggs A."/>
            <person name="Gujja S."/>
            <person name="Hansen M."/>
            <person name="Howarth C."/>
            <person name="Imamovic A."/>
            <person name="Ireland A."/>
            <person name="Larimer J."/>
            <person name="McCowan C."/>
            <person name="Murphy C."/>
            <person name="Pearson M."/>
            <person name="Poon T.W."/>
            <person name="Priest M."/>
            <person name="Roberts A."/>
            <person name="Saif S."/>
            <person name="Shea T."/>
            <person name="Sykes S."/>
            <person name="Wortman J."/>
            <person name="Nusbaum C."/>
            <person name="Birren B."/>
        </authorList>
    </citation>
    <scope>NUCLEOTIDE SEQUENCE [LARGE SCALE GENOMIC DNA]</scope>
    <source>
        <strain evidence="1">APO3</strain>
    </source>
</reference>
<organism evidence="1">
    <name type="scientific">Aphanomyces astaci</name>
    <name type="common">Crayfish plague agent</name>
    <dbReference type="NCBI Taxonomy" id="112090"/>
    <lineage>
        <taxon>Eukaryota</taxon>
        <taxon>Sar</taxon>
        <taxon>Stramenopiles</taxon>
        <taxon>Oomycota</taxon>
        <taxon>Saprolegniomycetes</taxon>
        <taxon>Saprolegniales</taxon>
        <taxon>Verrucalvaceae</taxon>
        <taxon>Aphanomyces</taxon>
    </lineage>
</organism>
<evidence type="ECO:0000313" key="1">
    <source>
        <dbReference type="EMBL" id="ETV81481.1"/>
    </source>
</evidence>
<dbReference type="AlphaFoldDB" id="W4GQ80"/>
<accession>W4GQ80</accession>
<gene>
    <name evidence="1" type="ORF">H257_05989</name>
</gene>
<dbReference type="VEuPathDB" id="FungiDB:H257_05989"/>